<dbReference type="InterPro" id="IPR052515">
    <property type="entry name" value="Gfo/Idh/MocA_Oxidoreductase"/>
</dbReference>
<dbReference type="Proteomes" id="UP000620366">
    <property type="component" value="Unassembled WGS sequence"/>
</dbReference>
<dbReference type="GO" id="GO:0000166">
    <property type="term" value="F:nucleotide binding"/>
    <property type="evidence" value="ECO:0007669"/>
    <property type="project" value="InterPro"/>
</dbReference>
<name>A0A926DEV2_9FIRM</name>
<dbReference type="RefSeq" id="WP_249300957.1">
    <property type="nucleotide sequence ID" value="NZ_JACRSP010000004.1"/>
</dbReference>
<proteinExistence type="predicted"/>
<dbReference type="InterPro" id="IPR000683">
    <property type="entry name" value="Gfo/Idh/MocA-like_OxRdtase_N"/>
</dbReference>
<protein>
    <submittedName>
        <fullName evidence="2">Gfo/Idh/MocA family oxidoreductase</fullName>
    </submittedName>
</protein>
<dbReference type="EMBL" id="JACRSP010000004">
    <property type="protein sequence ID" value="MBC8536911.1"/>
    <property type="molecule type" value="Genomic_DNA"/>
</dbReference>
<dbReference type="Pfam" id="PF01408">
    <property type="entry name" value="GFO_IDH_MocA"/>
    <property type="match status" value="1"/>
</dbReference>
<evidence type="ECO:0000313" key="3">
    <source>
        <dbReference type="Proteomes" id="UP000620366"/>
    </source>
</evidence>
<dbReference type="Gene3D" id="3.30.360.10">
    <property type="entry name" value="Dihydrodipicolinate Reductase, domain 2"/>
    <property type="match status" value="1"/>
</dbReference>
<dbReference type="Gene3D" id="3.40.50.720">
    <property type="entry name" value="NAD(P)-binding Rossmann-like Domain"/>
    <property type="match status" value="1"/>
</dbReference>
<comment type="caution">
    <text evidence="2">The sequence shown here is derived from an EMBL/GenBank/DDBJ whole genome shotgun (WGS) entry which is preliminary data.</text>
</comment>
<sequence>MEKKINVGVAGLGFGGEFIPIYQSHPLCGEVAICTRNPKTLREIGDKFSIPERLRYTDYDEMVKNTELDAIHIVTPILEHHRQTLAALEAGKHTACTVPMATSLSELEDIVRAKKRAGKVYMMMETALYTREFLYVQDKVRRGEFGRLQFLRGGHMQNMALEGWGDYWRGFPPFYYGTHALSPLLTLLGTRAKSVSCHGSGRLSADKAEKYGSPFAVETATFVMENTDVVVEATRCLFETVRQVVESFDVYGDRMSFEWEQILDDGHVIFENIDDAHKIHMPETDHLLPEPIRKYARRVNISDPTQPSFIQGAGHGGSHPFVVDEFLNAIREDRDSAIDAVQAAQITGAGICAHLSAMRGGEVIEIPDFSKVV</sequence>
<accession>A0A926DEV2</accession>
<dbReference type="SUPFAM" id="SSF55347">
    <property type="entry name" value="Glyceraldehyde-3-phosphate dehydrogenase-like, C-terminal domain"/>
    <property type="match status" value="1"/>
</dbReference>
<dbReference type="SUPFAM" id="SSF51735">
    <property type="entry name" value="NAD(P)-binding Rossmann-fold domains"/>
    <property type="match status" value="1"/>
</dbReference>
<feature type="domain" description="Gfo/Idh/MocA-like oxidoreductase N-terminal" evidence="1">
    <location>
        <begin position="5"/>
        <end position="123"/>
    </location>
</feature>
<keyword evidence="3" id="KW-1185">Reference proteome</keyword>
<organism evidence="2 3">
    <name type="scientific">Feifania hominis</name>
    <dbReference type="NCBI Taxonomy" id="2763660"/>
    <lineage>
        <taxon>Bacteria</taxon>
        <taxon>Bacillati</taxon>
        <taxon>Bacillota</taxon>
        <taxon>Clostridia</taxon>
        <taxon>Eubacteriales</taxon>
        <taxon>Feifaniaceae</taxon>
        <taxon>Feifania</taxon>
    </lineage>
</organism>
<evidence type="ECO:0000259" key="1">
    <source>
        <dbReference type="Pfam" id="PF01408"/>
    </source>
</evidence>
<dbReference type="PANTHER" id="PTHR43249">
    <property type="entry name" value="UDP-N-ACETYL-2-AMINO-2-DEOXY-D-GLUCURONATE OXIDASE"/>
    <property type="match status" value="1"/>
</dbReference>
<evidence type="ECO:0000313" key="2">
    <source>
        <dbReference type="EMBL" id="MBC8536911.1"/>
    </source>
</evidence>
<dbReference type="AlphaFoldDB" id="A0A926DEV2"/>
<dbReference type="InterPro" id="IPR036291">
    <property type="entry name" value="NAD(P)-bd_dom_sf"/>
</dbReference>
<gene>
    <name evidence="2" type="ORF">H8695_09455</name>
</gene>
<dbReference type="PANTHER" id="PTHR43249:SF1">
    <property type="entry name" value="D-GLUCOSIDE 3-DEHYDROGENASE"/>
    <property type="match status" value="1"/>
</dbReference>
<reference evidence="2" key="1">
    <citation type="submission" date="2020-08" db="EMBL/GenBank/DDBJ databases">
        <title>Genome public.</title>
        <authorList>
            <person name="Liu C."/>
            <person name="Sun Q."/>
        </authorList>
    </citation>
    <scope>NUCLEOTIDE SEQUENCE</scope>
    <source>
        <strain evidence="2">BX7</strain>
    </source>
</reference>